<dbReference type="EMBL" id="FOMQ01000005">
    <property type="protein sequence ID" value="SFD70971.1"/>
    <property type="molecule type" value="Genomic_DNA"/>
</dbReference>
<gene>
    <name evidence="1" type="ORF">SAMN04489710_10595</name>
</gene>
<sequence>MATSTPAAGTADDKDRSAFETAIWLLKVEMANAGAHMTIDANARLSYTRQIDAMANELRAQASAGRISWAQAAQQAQDTRNAIMEMVRGRSTPFGRAMAQQLKAEGKTLNELIARKVQQLHGPGARFDRLSAAQQNAVYGEIVKSAGKSNPRVTQAMRGLSRAGRGLIVLSLALSVYNVATAQDKVAAAGKEVAVTGAGIGGGIAGGALAGLACGPGAPVCVAVGAFVGGALAAFGTDLLW</sequence>
<evidence type="ECO:0000313" key="2">
    <source>
        <dbReference type="Proteomes" id="UP000199517"/>
    </source>
</evidence>
<proteinExistence type="predicted"/>
<dbReference type="RefSeq" id="WP_092951338.1">
    <property type="nucleotide sequence ID" value="NZ_FOMQ01000005.1"/>
</dbReference>
<keyword evidence="2" id="KW-1185">Reference proteome</keyword>
<dbReference type="AlphaFoldDB" id="A0A1I1UJI7"/>
<name>A0A1I1UJI7_9BURK</name>
<dbReference type="OrthoDB" id="7869882at2"/>
<dbReference type="Proteomes" id="UP000199517">
    <property type="component" value="Unassembled WGS sequence"/>
</dbReference>
<accession>A0A1I1UJI7</accession>
<reference evidence="2" key="1">
    <citation type="submission" date="2016-10" db="EMBL/GenBank/DDBJ databases">
        <authorList>
            <person name="Varghese N."/>
            <person name="Submissions S."/>
        </authorList>
    </citation>
    <scope>NUCLEOTIDE SEQUENCE [LARGE SCALE GENOMIC DNA]</scope>
    <source>
        <strain evidence="2">DSM 7481</strain>
    </source>
</reference>
<evidence type="ECO:0000313" key="1">
    <source>
        <dbReference type="EMBL" id="SFD70971.1"/>
    </source>
</evidence>
<organism evidence="1 2">
    <name type="scientific">Paracidovorax konjaci</name>
    <dbReference type="NCBI Taxonomy" id="32040"/>
    <lineage>
        <taxon>Bacteria</taxon>
        <taxon>Pseudomonadati</taxon>
        <taxon>Pseudomonadota</taxon>
        <taxon>Betaproteobacteria</taxon>
        <taxon>Burkholderiales</taxon>
        <taxon>Comamonadaceae</taxon>
        <taxon>Paracidovorax</taxon>
    </lineage>
</organism>
<protein>
    <submittedName>
        <fullName evidence="1">Uncharacterized protein</fullName>
    </submittedName>
</protein>
<dbReference type="STRING" id="32040.SAMN04489710_10595"/>